<evidence type="ECO:0000256" key="3">
    <source>
        <dbReference type="ARBA" id="ARBA00022448"/>
    </source>
</evidence>
<evidence type="ECO:0000256" key="6">
    <source>
        <dbReference type="ARBA" id="ARBA00025010"/>
    </source>
</evidence>
<gene>
    <name evidence="9" type="ORF">K0M31_015695</name>
</gene>
<dbReference type="GO" id="GO:0006623">
    <property type="term" value="P:protein targeting to vacuole"/>
    <property type="evidence" value="ECO:0007669"/>
    <property type="project" value="TreeGrafter"/>
</dbReference>
<protein>
    <recommendedName>
        <fullName evidence="8">VPS37 C-terminal domain-containing protein</fullName>
    </recommendedName>
</protein>
<accession>A0AA40FFU1</accession>
<dbReference type="PROSITE" id="PS51314">
    <property type="entry name" value="VPS37_C"/>
    <property type="match status" value="1"/>
</dbReference>
<dbReference type="InterPro" id="IPR009851">
    <property type="entry name" value="Mod_r"/>
</dbReference>
<keyword evidence="4" id="KW-0967">Endosome</keyword>
<keyword evidence="3 7" id="KW-0813">Transport</keyword>
<evidence type="ECO:0000313" key="9">
    <source>
        <dbReference type="EMBL" id="KAK1117754.1"/>
    </source>
</evidence>
<evidence type="ECO:0000256" key="7">
    <source>
        <dbReference type="PROSITE-ProRule" id="PRU00646"/>
    </source>
</evidence>
<organism evidence="9 10">
    <name type="scientific">Melipona bicolor</name>
    <dbReference type="NCBI Taxonomy" id="60889"/>
    <lineage>
        <taxon>Eukaryota</taxon>
        <taxon>Metazoa</taxon>
        <taxon>Ecdysozoa</taxon>
        <taxon>Arthropoda</taxon>
        <taxon>Hexapoda</taxon>
        <taxon>Insecta</taxon>
        <taxon>Pterygota</taxon>
        <taxon>Neoptera</taxon>
        <taxon>Endopterygota</taxon>
        <taxon>Hymenoptera</taxon>
        <taxon>Apocrita</taxon>
        <taxon>Aculeata</taxon>
        <taxon>Apoidea</taxon>
        <taxon>Anthophila</taxon>
        <taxon>Apidae</taxon>
        <taxon>Melipona</taxon>
    </lineage>
</organism>
<evidence type="ECO:0000259" key="8">
    <source>
        <dbReference type="PROSITE" id="PS51314"/>
    </source>
</evidence>
<dbReference type="InterPro" id="IPR029012">
    <property type="entry name" value="Helix_hairpin_bin_sf"/>
</dbReference>
<dbReference type="GO" id="GO:0006612">
    <property type="term" value="P:protein targeting to membrane"/>
    <property type="evidence" value="ECO:0007669"/>
    <property type="project" value="TreeGrafter"/>
</dbReference>
<evidence type="ECO:0000256" key="5">
    <source>
        <dbReference type="ARBA" id="ARBA00022927"/>
    </source>
</evidence>
<dbReference type="GO" id="GO:0043162">
    <property type="term" value="P:ubiquitin-dependent protein catabolic process via the multivesicular body sorting pathway"/>
    <property type="evidence" value="ECO:0007669"/>
    <property type="project" value="TreeGrafter"/>
</dbReference>
<dbReference type="PANTHER" id="PTHR13678">
    <property type="entry name" value="VACUOLAR PROTEIN SORTING-ASSOCIATED PROTEIN 37"/>
    <property type="match status" value="1"/>
</dbReference>
<dbReference type="GO" id="GO:0031902">
    <property type="term" value="C:late endosome membrane"/>
    <property type="evidence" value="ECO:0007669"/>
    <property type="project" value="UniProtKB-SubCell"/>
</dbReference>
<dbReference type="Pfam" id="PF07200">
    <property type="entry name" value="Mod_r"/>
    <property type="match status" value="1"/>
</dbReference>
<dbReference type="GO" id="GO:0000813">
    <property type="term" value="C:ESCRT I complex"/>
    <property type="evidence" value="ECO:0007669"/>
    <property type="project" value="TreeGrafter"/>
</dbReference>
<comment type="function">
    <text evidence="6">Component of the ESCRT-I complex, a regulator of vesicular trafficking process. Required for the sorting of endocytic ubiquitinated cargos into multivesicular bodies. May be involved in cell growth and differentiation.</text>
</comment>
<dbReference type="InterPro" id="IPR037202">
    <property type="entry name" value="ESCRT_assembly_dom"/>
</dbReference>
<name>A0AA40FFU1_9HYME</name>
<evidence type="ECO:0000256" key="2">
    <source>
        <dbReference type="ARBA" id="ARBA00007617"/>
    </source>
</evidence>
<evidence type="ECO:0000313" key="10">
    <source>
        <dbReference type="Proteomes" id="UP001177670"/>
    </source>
</evidence>
<evidence type="ECO:0000256" key="4">
    <source>
        <dbReference type="ARBA" id="ARBA00022753"/>
    </source>
</evidence>
<feature type="domain" description="VPS37 C-terminal" evidence="8">
    <location>
        <begin position="91"/>
        <end position="180"/>
    </location>
</feature>
<sequence>MFKSNQEPDIPAALGLLSHLTNDELKELLNDDSKFEDIVKDVKQFKNLETEKELLMASNTSLAEFNLSKQPELQEGKQILKELSEKGSRLCTSVKEKLDEIKNKSGEMTADTALDLLQTAAAEIEEESETIAEKFLAGDMEVDEFLEQFLSRRKLMHLRKVKVDKLRELIRKSHTTAGGSGYPIASNFRSIAPAIPYPTGPVSMPMPVSSGLPHYRPY</sequence>
<dbReference type="PANTHER" id="PTHR13678:SF27">
    <property type="entry name" value="LD45836P"/>
    <property type="match status" value="1"/>
</dbReference>
<dbReference type="SUPFAM" id="SSF140111">
    <property type="entry name" value="Endosomal sorting complex assembly domain"/>
    <property type="match status" value="1"/>
</dbReference>
<dbReference type="AlphaFoldDB" id="A0AA40FFU1"/>
<comment type="caution">
    <text evidence="9">The sequence shown here is derived from an EMBL/GenBank/DDBJ whole genome shotgun (WGS) entry which is preliminary data.</text>
</comment>
<reference evidence="9" key="1">
    <citation type="submission" date="2021-10" db="EMBL/GenBank/DDBJ databases">
        <title>Melipona bicolor Genome sequencing and assembly.</title>
        <authorList>
            <person name="Araujo N.S."/>
            <person name="Arias M.C."/>
        </authorList>
    </citation>
    <scope>NUCLEOTIDE SEQUENCE</scope>
    <source>
        <strain evidence="9">USP_2M_L1-L4_2017</strain>
        <tissue evidence="9">Whole body</tissue>
    </source>
</reference>
<dbReference type="Proteomes" id="UP001177670">
    <property type="component" value="Unassembled WGS sequence"/>
</dbReference>
<comment type="similarity">
    <text evidence="2">Belongs to the VPS37 family.</text>
</comment>
<dbReference type="EMBL" id="JAHYIQ010000048">
    <property type="protein sequence ID" value="KAK1117754.1"/>
    <property type="molecule type" value="Genomic_DNA"/>
</dbReference>
<keyword evidence="10" id="KW-1185">Reference proteome</keyword>
<dbReference type="Gene3D" id="1.10.287.660">
    <property type="entry name" value="Helix hairpin bin"/>
    <property type="match status" value="1"/>
</dbReference>
<keyword evidence="5 7" id="KW-0653">Protein transport</keyword>
<evidence type="ECO:0000256" key="1">
    <source>
        <dbReference type="ARBA" id="ARBA00004633"/>
    </source>
</evidence>
<proteinExistence type="inferred from homology"/>
<comment type="subcellular location">
    <subcellularLocation>
        <location evidence="1">Late endosome membrane</location>
        <topology evidence="1">Peripheral membrane protein</topology>
    </subcellularLocation>
</comment>